<organism evidence="1 2">
    <name type="scientific">Discostella pseudostelligera</name>
    <dbReference type="NCBI Taxonomy" id="259834"/>
    <lineage>
        <taxon>Eukaryota</taxon>
        <taxon>Sar</taxon>
        <taxon>Stramenopiles</taxon>
        <taxon>Ochrophyta</taxon>
        <taxon>Bacillariophyta</taxon>
        <taxon>Coscinodiscophyceae</taxon>
        <taxon>Thalassiosirophycidae</taxon>
        <taxon>Stephanodiscales</taxon>
        <taxon>Stephanodiscaceae</taxon>
        <taxon>Discostella</taxon>
    </lineage>
</organism>
<sequence length="108" mass="12619">MVYLREGVQFGHVRRIERTHSNPTDGYFRITILFSCDARSPKWLDDIFRMVKKEGPMVVQETIEEFLEYGDNPYENHVSTGERNYEDVAVTSQRNYEGSAYTSPVYSP</sequence>
<name>A0ABD3N490_9STRA</name>
<proteinExistence type="predicted"/>
<evidence type="ECO:0000313" key="2">
    <source>
        <dbReference type="Proteomes" id="UP001530293"/>
    </source>
</evidence>
<dbReference type="Proteomes" id="UP001530293">
    <property type="component" value="Unassembled WGS sequence"/>
</dbReference>
<dbReference type="AlphaFoldDB" id="A0ABD3N490"/>
<dbReference type="EMBL" id="JALLBG020000034">
    <property type="protein sequence ID" value="KAL3770904.1"/>
    <property type="molecule type" value="Genomic_DNA"/>
</dbReference>
<comment type="caution">
    <text evidence="1">The sequence shown here is derived from an EMBL/GenBank/DDBJ whole genome shotgun (WGS) entry which is preliminary data.</text>
</comment>
<reference evidence="1 2" key="1">
    <citation type="submission" date="2024-10" db="EMBL/GenBank/DDBJ databases">
        <title>Updated reference genomes for cyclostephanoid diatoms.</title>
        <authorList>
            <person name="Roberts W.R."/>
            <person name="Alverson A.J."/>
        </authorList>
    </citation>
    <scope>NUCLEOTIDE SEQUENCE [LARGE SCALE GENOMIC DNA]</scope>
    <source>
        <strain evidence="1 2">AJA232-27</strain>
    </source>
</reference>
<evidence type="ECO:0000313" key="1">
    <source>
        <dbReference type="EMBL" id="KAL3770904.1"/>
    </source>
</evidence>
<keyword evidence="2" id="KW-1185">Reference proteome</keyword>
<accession>A0ABD3N490</accession>
<gene>
    <name evidence="1" type="ORF">ACHAWU_003213</name>
</gene>
<protein>
    <submittedName>
        <fullName evidence="1">Uncharacterized protein</fullName>
    </submittedName>
</protein>